<proteinExistence type="predicted"/>
<reference evidence="2" key="2">
    <citation type="journal article" date="2018" name="Environ. Microbiol.">
        <title>Bloom of a denitrifying methanotroph, 'Candidatus Methylomirabilis limnetica', in a deep stratified lake.</title>
        <authorList>
            <person name="Graf J.S."/>
            <person name="Mayr M.J."/>
            <person name="Marchant H.K."/>
            <person name="Tienken D."/>
            <person name="Hach P.F."/>
            <person name="Brand A."/>
            <person name="Schubert C.J."/>
            <person name="Kuypers M.M."/>
            <person name="Milucka J."/>
        </authorList>
    </citation>
    <scope>NUCLEOTIDE SEQUENCE [LARGE SCALE GENOMIC DNA]</scope>
    <source>
        <strain evidence="2">Zug</strain>
    </source>
</reference>
<evidence type="ECO:0000313" key="2">
    <source>
        <dbReference type="Proteomes" id="UP000241436"/>
    </source>
</evidence>
<comment type="caution">
    <text evidence="1">The sequence shown here is derived from an EMBL/GenBank/DDBJ whole genome shotgun (WGS) entry which is preliminary data.</text>
</comment>
<evidence type="ECO:0000313" key="1">
    <source>
        <dbReference type="EMBL" id="PTL35506.1"/>
    </source>
</evidence>
<dbReference type="RefSeq" id="WP_107563008.1">
    <property type="nucleotide sequence ID" value="NZ_NVQC01000023.1"/>
</dbReference>
<name>A0A2T4TWM0_9BACT</name>
<organism evidence="1 2">
    <name type="scientific">Candidatus Methylomirabilis limnetica</name>
    <dbReference type="NCBI Taxonomy" id="2033718"/>
    <lineage>
        <taxon>Bacteria</taxon>
        <taxon>Candidatus Methylomirabilota</taxon>
        <taxon>Candidatus Methylomirabilia</taxon>
        <taxon>Candidatus Methylomirabilales</taxon>
        <taxon>Candidatus Methylomirabilaceae</taxon>
        <taxon>Candidatus Methylomirabilis</taxon>
    </lineage>
</organism>
<keyword evidence="2" id="KW-1185">Reference proteome</keyword>
<gene>
    <name evidence="1" type="ORF">CLG94_09560</name>
</gene>
<dbReference type="EMBL" id="NVQC01000023">
    <property type="protein sequence ID" value="PTL35506.1"/>
    <property type="molecule type" value="Genomic_DNA"/>
</dbReference>
<dbReference type="AlphaFoldDB" id="A0A2T4TWM0"/>
<sequence length="175" mass="18666">MLSDRVLSRIAGMGGLVALLWLSGCQFLPPELRSIKSPIRLSPLKHEVTVQSAQGMGPVPFKIDQANAGSAEVSLTFSNPTASTIRVVWTEGIFITADSMSYPIGVKAGPDGSSTEPTTIEPNSTIRVTVIALAKDGKPVASGGKSIEAPYRVGLKLTVERSIERWRGTVWVFVS</sequence>
<accession>A0A2T4TWM0</accession>
<reference evidence="1 2" key="1">
    <citation type="submission" date="2017-09" db="EMBL/GenBank/DDBJ databases">
        <title>Bloom of a denitrifying methanotroph, Candidatus Methylomirabilis limnetica, in a deep stratified lake.</title>
        <authorList>
            <person name="Graf J.S."/>
            <person name="Marchant H.K."/>
            <person name="Tienken D."/>
            <person name="Hach P.F."/>
            <person name="Brand A."/>
            <person name="Schubert C.J."/>
            <person name="Kuypers M.M."/>
            <person name="Milucka J."/>
        </authorList>
    </citation>
    <scope>NUCLEOTIDE SEQUENCE [LARGE SCALE GENOMIC DNA]</scope>
    <source>
        <strain evidence="1 2">Zug</strain>
    </source>
</reference>
<protein>
    <submittedName>
        <fullName evidence="1">Uncharacterized protein</fullName>
    </submittedName>
</protein>
<dbReference type="Proteomes" id="UP000241436">
    <property type="component" value="Unassembled WGS sequence"/>
</dbReference>
<dbReference type="PROSITE" id="PS51257">
    <property type="entry name" value="PROKAR_LIPOPROTEIN"/>
    <property type="match status" value="1"/>
</dbReference>